<reference evidence="3 4" key="1">
    <citation type="journal article" date="2015" name="Proc. Natl. Acad. Sci. U.S.A.">
        <title>Expanded metabolic versatility of ubiquitous nitrite-oxidizing bacteria from the genus Nitrospira.</title>
        <authorList>
            <person name="Koch H."/>
            <person name="Lucker S."/>
            <person name="Albertsen M."/>
            <person name="Kitzinger K."/>
            <person name="Herbold C."/>
            <person name="Spieck E."/>
            <person name="Nielsen P.H."/>
            <person name="Wagner M."/>
            <person name="Daims H."/>
        </authorList>
    </citation>
    <scope>NUCLEOTIDE SEQUENCE [LARGE SCALE GENOMIC DNA]</scope>
    <source>
        <strain evidence="3 4">NSP M-1</strain>
    </source>
</reference>
<evidence type="ECO:0000313" key="3">
    <source>
        <dbReference type="EMBL" id="ALA59970.1"/>
    </source>
</evidence>
<sequence>MAPEPDRQEPPARTSEWGAALALLPIAATVGYYTLPAPLQAPTLIQFLPQLLAYGTIGLWAARNSGRGFRLGLTAGGIGTGLRWGLATGLLLGCVNTATILFVFPFLGYDIAFLKDTPHARLPVLVMAPWFICAIAVFVELNFRGFLLGRLAALEAPRWKSPRFQRWPPVALLASALTFTFDPFMVNTFRHLHWIALWDGLIWGALWLRTRNLWITIVAHAVEVIVMYLAVRAVLR</sequence>
<feature type="transmembrane region" description="Helical" evidence="1">
    <location>
        <begin position="82"/>
        <end position="107"/>
    </location>
</feature>
<dbReference type="Proteomes" id="UP000069205">
    <property type="component" value="Chromosome"/>
</dbReference>
<dbReference type="GO" id="GO:0004175">
    <property type="term" value="F:endopeptidase activity"/>
    <property type="evidence" value="ECO:0007669"/>
    <property type="project" value="UniProtKB-ARBA"/>
</dbReference>
<dbReference type="GO" id="GO:0080120">
    <property type="term" value="P:CAAX-box protein maturation"/>
    <property type="evidence" value="ECO:0007669"/>
    <property type="project" value="UniProtKB-ARBA"/>
</dbReference>
<dbReference type="OrthoDB" id="9787923at2"/>
<protein>
    <recommendedName>
        <fullName evidence="2">CAAX prenyl protease 2/Lysostaphin resistance protein A-like domain-containing protein</fullName>
    </recommendedName>
</protein>
<dbReference type="STRING" id="42253.NITMOv2_3578"/>
<evidence type="ECO:0000313" key="4">
    <source>
        <dbReference type="Proteomes" id="UP000069205"/>
    </source>
</evidence>
<feature type="transmembrane region" description="Helical" evidence="1">
    <location>
        <begin position="17"/>
        <end position="35"/>
    </location>
</feature>
<gene>
    <name evidence="3" type="ORF">NITMOv2_3578</name>
</gene>
<accession>A0A0K2GG92</accession>
<feature type="transmembrane region" description="Helical" evidence="1">
    <location>
        <begin position="167"/>
        <end position="186"/>
    </location>
</feature>
<proteinExistence type="predicted"/>
<dbReference type="Pfam" id="PF02517">
    <property type="entry name" value="Rce1-like"/>
    <property type="match status" value="1"/>
</dbReference>
<feature type="domain" description="CAAX prenyl protease 2/Lysostaphin resistance protein A-like" evidence="2">
    <location>
        <begin position="125"/>
        <end position="222"/>
    </location>
</feature>
<dbReference type="PATRIC" id="fig|42253.5.peg.3529"/>
<dbReference type="AlphaFoldDB" id="A0A0K2GG92"/>
<dbReference type="EMBL" id="CP011801">
    <property type="protein sequence ID" value="ALA59970.1"/>
    <property type="molecule type" value="Genomic_DNA"/>
</dbReference>
<keyword evidence="4" id="KW-1185">Reference proteome</keyword>
<dbReference type="InterPro" id="IPR003675">
    <property type="entry name" value="Rce1/LyrA-like_dom"/>
</dbReference>
<keyword evidence="1" id="KW-0812">Transmembrane</keyword>
<evidence type="ECO:0000256" key="1">
    <source>
        <dbReference type="SAM" id="Phobius"/>
    </source>
</evidence>
<name>A0A0K2GG92_NITMO</name>
<organism evidence="3 4">
    <name type="scientific">Nitrospira moscoviensis</name>
    <dbReference type="NCBI Taxonomy" id="42253"/>
    <lineage>
        <taxon>Bacteria</taxon>
        <taxon>Pseudomonadati</taxon>
        <taxon>Nitrospirota</taxon>
        <taxon>Nitrospiria</taxon>
        <taxon>Nitrospirales</taxon>
        <taxon>Nitrospiraceae</taxon>
        <taxon>Nitrospira</taxon>
    </lineage>
</organism>
<feature type="transmembrane region" description="Helical" evidence="1">
    <location>
        <begin position="41"/>
        <end position="62"/>
    </location>
</feature>
<dbReference type="RefSeq" id="WP_053380896.1">
    <property type="nucleotide sequence ID" value="NZ_CP011801.1"/>
</dbReference>
<feature type="transmembrane region" description="Helical" evidence="1">
    <location>
        <begin position="127"/>
        <end position="147"/>
    </location>
</feature>
<keyword evidence="1" id="KW-0472">Membrane</keyword>
<feature type="transmembrane region" description="Helical" evidence="1">
    <location>
        <begin position="213"/>
        <end position="235"/>
    </location>
</feature>
<keyword evidence="1" id="KW-1133">Transmembrane helix</keyword>
<evidence type="ECO:0000259" key="2">
    <source>
        <dbReference type="Pfam" id="PF02517"/>
    </source>
</evidence>
<dbReference type="KEGG" id="nmv:NITMOv2_3578"/>